<evidence type="ECO:0000256" key="13">
    <source>
        <dbReference type="ARBA" id="ARBA00022833"/>
    </source>
</evidence>
<dbReference type="SUPFAM" id="SSF53155">
    <property type="entry name" value="Methylated DNA-protein cysteine methyltransferase domain"/>
    <property type="match status" value="1"/>
</dbReference>
<keyword evidence="13" id="KW-0862">Zinc</keyword>
<evidence type="ECO:0000256" key="17">
    <source>
        <dbReference type="ARBA" id="ARBA00030795"/>
    </source>
</evidence>
<keyword evidence="14" id="KW-0238">DNA-binding</keyword>
<evidence type="ECO:0000256" key="11">
    <source>
        <dbReference type="ARBA" id="ARBA00022723"/>
    </source>
</evidence>
<dbReference type="Proteomes" id="UP000663852">
    <property type="component" value="Unassembled WGS sequence"/>
</dbReference>
<comment type="subcellular location">
    <subcellularLocation>
        <location evidence="4">Nucleus</location>
    </subcellularLocation>
</comment>
<dbReference type="InterPro" id="IPR001497">
    <property type="entry name" value="MethylDNA_cys_MeTrfase_AS"/>
</dbReference>
<dbReference type="GO" id="GO:0032259">
    <property type="term" value="P:methylation"/>
    <property type="evidence" value="ECO:0007669"/>
    <property type="project" value="UniProtKB-KW"/>
</dbReference>
<comment type="catalytic activity">
    <reaction evidence="1">
        <text>a 4-O-methyl-thymidine in DNA + L-cysteinyl-[protein] = a thymidine in DNA + S-methyl-L-cysteinyl-[protein]</text>
        <dbReference type="Rhea" id="RHEA:53428"/>
        <dbReference type="Rhea" id="RHEA-COMP:10131"/>
        <dbReference type="Rhea" id="RHEA-COMP:10132"/>
        <dbReference type="Rhea" id="RHEA-COMP:13555"/>
        <dbReference type="Rhea" id="RHEA-COMP:13556"/>
        <dbReference type="ChEBI" id="CHEBI:29950"/>
        <dbReference type="ChEBI" id="CHEBI:82612"/>
        <dbReference type="ChEBI" id="CHEBI:137386"/>
        <dbReference type="ChEBI" id="CHEBI:137387"/>
        <dbReference type="EC" id="2.1.1.63"/>
    </reaction>
</comment>
<dbReference type="GO" id="GO:0003908">
    <property type="term" value="F:methylated-DNA-[protein]-cysteine S-methyltransferase activity"/>
    <property type="evidence" value="ECO:0007669"/>
    <property type="project" value="UniProtKB-EC"/>
</dbReference>
<keyword evidence="10" id="KW-0808">Transferase</keyword>
<evidence type="ECO:0000256" key="6">
    <source>
        <dbReference type="ARBA" id="ARBA00011918"/>
    </source>
</evidence>
<dbReference type="InterPro" id="IPR036217">
    <property type="entry name" value="MethylDNA_cys_MeTrfase_DNAb"/>
</dbReference>
<dbReference type="FunFam" id="1.10.10.10:FF:000214">
    <property type="entry name" value="Methylated-DNA--protein-cysteine methyltransferase"/>
    <property type="match status" value="1"/>
</dbReference>
<evidence type="ECO:0000256" key="3">
    <source>
        <dbReference type="ARBA" id="ARBA00003317"/>
    </source>
</evidence>
<evidence type="ECO:0000259" key="20">
    <source>
        <dbReference type="Pfam" id="PF01035"/>
    </source>
</evidence>
<evidence type="ECO:0000256" key="15">
    <source>
        <dbReference type="ARBA" id="ARBA00023204"/>
    </source>
</evidence>
<name>A0A813VBV4_ADIRI</name>
<dbReference type="GO" id="GO:0046872">
    <property type="term" value="F:metal ion binding"/>
    <property type="evidence" value="ECO:0007669"/>
    <property type="project" value="UniProtKB-KW"/>
</dbReference>
<comment type="caution">
    <text evidence="22">The sequence shown here is derived from an EMBL/GenBank/DDBJ whole genome shotgun (WGS) entry which is preliminary data.</text>
</comment>
<dbReference type="Gene3D" id="1.10.10.10">
    <property type="entry name" value="Winged helix-like DNA-binding domain superfamily/Winged helix DNA-binding domain"/>
    <property type="match status" value="1"/>
</dbReference>
<dbReference type="SUPFAM" id="SSF46767">
    <property type="entry name" value="Methylated DNA-protein cysteine methyltransferase, C-terminal domain"/>
    <property type="match status" value="1"/>
</dbReference>
<evidence type="ECO:0000313" key="25">
    <source>
        <dbReference type="Proteomes" id="UP000663852"/>
    </source>
</evidence>
<evidence type="ECO:0000256" key="1">
    <source>
        <dbReference type="ARBA" id="ARBA00001286"/>
    </source>
</evidence>
<comment type="function">
    <text evidence="3">Involved in the cellular defense against the biological effects of O6-methylguanine (O6-MeG) and O4-methylthymine (O4-MeT) in DNA. Repairs the methylated nucleobase in DNA by stoichiometrically transferring the methyl group to a cysteine residue in the enzyme. This is a suicide reaction: the enzyme is irreversibly inactivated.</text>
</comment>
<comment type="similarity">
    <text evidence="5">Belongs to the MGMT family.</text>
</comment>
<evidence type="ECO:0000313" key="24">
    <source>
        <dbReference type="Proteomes" id="UP000663828"/>
    </source>
</evidence>
<evidence type="ECO:0000256" key="12">
    <source>
        <dbReference type="ARBA" id="ARBA00022763"/>
    </source>
</evidence>
<dbReference type="GO" id="GO:0003677">
    <property type="term" value="F:DNA binding"/>
    <property type="evidence" value="ECO:0007669"/>
    <property type="project" value="UniProtKB-KW"/>
</dbReference>
<sequence length="180" mass="20115">MCEVLSAICTSPIGRLTISYCLQGLHSISQISTINDRSFLPHANQSIEYELPCDIDDPILDSCREWLDDYFHAGVHPIKTPKLCPTVIMKGNSFQENVWYTLLKRVPFGHVITYGELAKLAGNTGAARAVGTAMRRNPFQLIVPCHRVICSNGKKGNYAGGERNSVKVWLLKHEQIENCK</sequence>
<reference evidence="22" key="1">
    <citation type="submission" date="2021-02" db="EMBL/GenBank/DDBJ databases">
        <authorList>
            <person name="Nowell W R."/>
        </authorList>
    </citation>
    <scope>NUCLEOTIDE SEQUENCE</scope>
</reference>
<evidence type="ECO:0000256" key="18">
    <source>
        <dbReference type="ARBA" id="ARBA00031621"/>
    </source>
</evidence>
<evidence type="ECO:0000256" key="16">
    <source>
        <dbReference type="ARBA" id="ARBA00023242"/>
    </source>
</evidence>
<protein>
    <recommendedName>
        <fullName evidence="7">Methylated-DNA--protein-cysteine methyltransferase</fullName>
        <ecNumber evidence="6">2.1.1.63</ecNumber>
    </recommendedName>
    <alternativeName>
        <fullName evidence="17">6-O-methylguanine-DNA methyltransferase</fullName>
    </alternativeName>
    <alternativeName>
        <fullName evidence="18">O-6-methylguanine-DNA-alkyltransferase</fullName>
    </alternativeName>
</protein>
<keyword evidence="15" id="KW-0234">DNA repair</keyword>
<dbReference type="GO" id="GO:0006281">
    <property type="term" value="P:DNA repair"/>
    <property type="evidence" value="ECO:0007669"/>
    <property type="project" value="UniProtKB-KW"/>
</dbReference>
<evidence type="ECO:0000313" key="22">
    <source>
        <dbReference type="EMBL" id="CAF0836026.1"/>
    </source>
</evidence>
<dbReference type="EMBL" id="CAJNOR010008077">
    <property type="protein sequence ID" value="CAF1628177.1"/>
    <property type="molecule type" value="Genomic_DNA"/>
</dbReference>
<dbReference type="NCBIfam" id="TIGR00589">
    <property type="entry name" value="ogt"/>
    <property type="match status" value="1"/>
</dbReference>
<accession>A0A813VBV4</accession>
<keyword evidence="24" id="KW-1185">Reference proteome</keyword>
<dbReference type="InterPro" id="IPR036388">
    <property type="entry name" value="WH-like_DNA-bd_sf"/>
</dbReference>
<dbReference type="EC" id="2.1.1.63" evidence="6"/>
<dbReference type="AlphaFoldDB" id="A0A813VBV4"/>
<evidence type="ECO:0000256" key="10">
    <source>
        <dbReference type="ARBA" id="ARBA00022679"/>
    </source>
</evidence>
<gene>
    <name evidence="22" type="ORF">EDS130_LOCUS6592</name>
    <name evidence="23" type="ORF">XAT740_LOCUS51201</name>
</gene>
<dbReference type="Pfam" id="PF02870">
    <property type="entry name" value="Methyltransf_1N"/>
    <property type="match status" value="1"/>
</dbReference>
<dbReference type="CDD" id="cd06445">
    <property type="entry name" value="ATase"/>
    <property type="match status" value="1"/>
</dbReference>
<dbReference type="PANTHER" id="PTHR46460">
    <property type="entry name" value="METHYLATED-DNA--PROTEIN-CYSTEINE METHYLTRANSFERASE"/>
    <property type="match status" value="1"/>
</dbReference>
<dbReference type="Proteomes" id="UP000663828">
    <property type="component" value="Unassembled WGS sequence"/>
</dbReference>
<evidence type="ECO:0000256" key="9">
    <source>
        <dbReference type="ARBA" id="ARBA00022603"/>
    </source>
</evidence>
<evidence type="ECO:0000313" key="23">
    <source>
        <dbReference type="EMBL" id="CAF1628177.1"/>
    </source>
</evidence>
<evidence type="ECO:0000256" key="5">
    <source>
        <dbReference type="ARBA" id="ARBA00008711"/>
    </source>
</evidence>
<feature type="domain" description="Methylguanine DNA methyltransferase ribonuclease-like" evidence="21">
    <location>
        <begin position="8"/>
        <end position="72"/>
    </location>
</feature>
<keyword evidence="11" id="KW-0479">Metal-binding</keyword>
<keyword evidence="8" id="KW-0597">Phosphoprotein</keyword>
<dbReference type="Gene3D" id="3.30.160.70">
    <property type="entry name" value="Methylated DNA-protein cysteine methyltransferase domain"/>
    <property type="match status" value="1"/>
</dbReference>
<evidence type="ECO:0000259" key="21">
    <source>
        <dbReference type="Pfam" id="PF02870"/>
    </source>
</evidence>
<dbReference type="EMBL" id="CAJNOJ010000019">
    <property type="protein sequence ID" value="CAF0836026.1"/>
    <property type="molecule type" value="Genomic_DNA"/>
</dbReference>
<keyword evidence="12" id="KW-0227">DNA damage</keyword>
<dbReference type="FunFam" id="3.30.160.70:FF:000001">
    <property type="entry name" value="Methylated-DNA--protein-cysteine methyltransferase"/>
    <property type="match status" value="1"/>
</dbReference>
<organism evidence="22 25">
    <name type="scientific">Adineta ricciae</name>
    <name type="common">Rotifer</name>
    <dbReference type="NCBI Taxonomy" id="249248"/>
    <lineage>
        <taxon>Eukaryota</taxon>
        <taxon>Metazoa</taxon>
        <taxon>Spiralia</taxon>
        <taxon>Gnathifera</taxon>
        <taxon>Rotifera</taxon>
        <taxon>Eurotatoria</taxon>
        <taxon>Bdelloidea</taxon>
        <taxon>Adinetida</taxon>
        <taxon>Adinetidae</taxon>
        <taxon>Adineta</taxon>
    </lineage>
</organism>
<dbReference type="InterPro" id="IPR014048">
    <property type="entry name" value="MethylDNA_cys_MeTrfase_DNA-bd"/>
</dbReference>
<comment type="catalytic activity">
    <reaction evidence="19">
        <text>a 6-O-methyl-2'-deoxyguanosine in DNA + L-cysteinyl-[protein] = S-methyl-L-cysteinyl-[protein] + a 2'-deoxyguanosine in DNA</text>
        <dbReference type="Rhea" id="RHEA:24000"/>
        <dbReference type="Rhea" id="RHEA-COMP:10131"/>
        <dbReference type="Rhea" id="RHEA-COMP:10132"/>
        <dbReference type="Rhea" id="RHEA-COMP:11367"/>
        <dbReference type="Rhea" id="RHEA-COMP:11368"/>
        <dbReference type="ChEBI" id="CHEBI:29950"/>
        <dbReference type="ChEBI" id="CHEBI:82612"/>
        <dbReference type="ChEBI" id="CHEBI:85445"/>
        <dbReference type="ChEBI" id="CHEBI:85448"/>
        <dbReference type="EC" id="2.1.1.63"/>
    </reaction>
</comment>
<comment type="cofactor">
    <cofactor evidence="2">
        <name>Zn(2+)</name>
        <dbReference type="ChEBI" id="CHEBI:29105"/>
    </cofactor>
</comment>
<keyword evidence="9" id="KW-0489">Methyltransferase</keyword>
<evidence type="ECO:0000256" key="19">
    <source>
        <dbReference type="ARBA" id="ARBA00049348"/>
    </source>
</evidence>
<dbReference type="Pfam" id="PF01035">
    <property type="entry name" value="DNA_binding_1"/>
    <property type="match status" value="1"/>
</dbReference>
<evidence type="ECO:0000256" key="7">
    <source>
        <dbReference type="ARBA" id="ARBA00015377"/>
    </source>
</evidence>
<keyword evidence="16" id="KW-0539">Nucleus</keyword>
<dbReference type="PROSITE" id="PS00374">
    <property type="entry name" value="MGMT"/>
    <property type="match status" value="1"/>
</dbReference>
<dbReference type="OrthoDB" id="1907495at2759"/>
<dbReference type="InterPro" id="IPR036631">
    <property type="entry name" value="MGMT_N_sf"/>
</dbReference>
<feature type="domain" description="Methylated-DNA-[protein]-cysteine S-methyltransferase DNA binding" evidence="20">
    <location>
        <begin position="94"/>
        <end position="175"/>
    </location>
</feature>
<evidence type="ECO:0000256" key="14">
    <source>
        <dbReference type="ARBA" id="ARBA00023125"/>
    </source>
</evidence>
<evidence type="ECO:0000256" key="8">
    <source>
        <dbReference type="ARBA" id="ARBA00022553"/>
    </source>
</evidence>
<evidence type="ECO:0000256" key="2">
    <source>
        <dbReference type="ARBA" id="ARBA00001947"/>
    </source>
</evidence>
<dbReference type="PANTHER" id="PTHR46460:SF1">
    <property type="entry name" value="METHYLATED-DNA--PROTEIN-CYSTEINE METHYLTRANSFERASE"/>
    <property type="match status" value="1"/>
</dbReference>
<evidence type="ECO:0000256" key="4">
    <source>
        <dbReference type="ARBA" id="ARBA00004123"/>
    </source>
</evidence>
<proteinExistence type="inferred from homology"/>
<dbReference type="InterPro" id="IPR008332">
    <property type="entry name" value="MethylG_MeTrfase_N"/>
</dbReference>
<dbReference type="GO" id="GO:0005654">
    <property type="term" value="C:nucleoplasm"/>
    <property type="evidence" value="ECO:0007669"/>
    <property type="project" value="TreeGrafter"/>
</dbReference>